<protein>
    <submittedName>
        <fullName evidence="1">(northern house mosquito) hypothetical protein</fullName>
    </submittedName>
</protein>
<name>A0A8D8CK30_CULPI</name>
<proteinExistence type="predicted"/>
<accession>A0A8D8CK30</accession>
<dbReference type="AlphaFoldDB" id="A0A8D8CK30"/>
<reference evidence="1" key="1">
    <citation type="submission" date="2021-05" db="EMBL/GenBank/DDBJ databases">
        <authorList>
            <person name="Alioto T."/>
            <person name="Alioto T."/>
            <person name="Gomez Garrido J."/>
        </authorList>
    </citation>
    <scope>NUCLEOTIDE SEQUENCE</scope>
</reference>
<evidence type="ECO:0000313" key="1">
    <source>
        <dbReference type="EMBL" id="CAG6495984.1"/>
    </source>
</evidence>
<organism evidence="1">
    <name type="scientific">Culex pipiens</name>
    <name type="common">House mosquito</name>
    <dbReference type="NCBI Taxonomy" id="7175"/>
    <lineage>
        <taxon>Eukaryota</taxon>
        <taxon>Metazoa</taxon>
        <taxon>Ecdysozoa</taxon>
        <taxon>Arthropoda</taxon>
        <taxon>Hexapoda</taxon>
        <taxon>Insecta</taxon>
        <taxon>Pterygota</taxon>
        <taxon>Neoptera</taxon>
        <taxon>Endopterygota</taxon>
        <taxon>Diptera</taxon>
        <taxon>Nematocera</taxon>
        <taxon>Culicoidea</taxon>
        <taxon>Culicidae</taxon>
        <taxon>Culicinae</taxon>
        <taxon>Culicini</taxon>
        <taxon>Culex</taxon>
        <taxon>Culex</taxon>
    </lineage>
</organism>
<dbReference type="EMBL" id="HBUE01130125">
    <property type="protein sequence ID" value="CAG6495984.1"/>
    <property type="molecule type" value="Transcribed_RNA"/>
</dbReference>
<sequence>MHTGSPHTKTDPCERYNLKSLLRLYLAGRISVIKQHTTRTTLKKRFPHLVTSSSIVIPQARKFLHKHSLFSHKYRCFQRRFLLEAPWRVQQVSPAFHKAPHWHLNLILIVNPEKSRTPECT</sequence>